<reference evidence="3 4" key="2">
    <citation type="journal article" date="2015" name="MBio">
        <title>Genome-Resolved Metagenomic Analysis Reveals Roles for Candidate Phyla and Other Microbial Community Members in Biogeochemical Transformations in Oil Reservoirs.</title>
        <authorList>
            <person name="Hu P."/>
            <person name="Tom L."/>
            <person name="Singh A."/>
            <person name="Thomas B.C."/>
            <person name="Baker B.J."/>
            <person name="Piceno Y.M."/>
            <person name="Andersen G.L."/>
            <person name="Banfield J.F."/>
        </authorList>
    </citation>
    <scope>NUCLEOTIDE SEQUENCE [LARGE SCALE GENOMIC DNA]</scope>
    <source>
        <strain evidence="1">57_489</strain>
    </source>
</reference>
<organism evidence="1 4">
    <name type="scientific">Methanothrix harundinacea</name>
    <dbReference type="NCBI Taxonomy" id="301375"/>
    <lineage>
        <taxon>Archaea</taxon>
        <taxon>Methanobacteriati</taxon>
        <taxon>Methanobacteriota</taxon>
        <taxon>Stenosarchaea group</taxon>
        <taxon>Methanomicrobia</taxon>
        <taxon>Methanotrichales</taxon>
        <taxon>Methanotrichaceae</taxon>
        <taxon>Methanothrix</taxon>
    </lineage>
</organism>
<dbReference type="AlphaFoldDB" id="A0A124FM49"/>
<dbReference type="Proteomes" id="UP000057043">
    <property type="component" value="Unassembled WGS sequence"/>
</dbReference>
<evidence type="ECO:0000313" key="3">
    <source>
        <dbReference type="Proteomes" id="UP000053961"/>
    </source>
</evidence>
<accession>A0A124FM49</accession>
<reference evidence="2" key="1">
    <citation type="journal article" date="2015" name="MBio">
        <title>Genome-resolved metagenomic analysis reveals roles for candidate phyla and other microbial community members in biogeochemical transformations in oil reservoirs.</title>
        <authorList>
            <person name="Hu P."/>
            <person name="Tom L."/>
            <person name="Singh A."/>
            <person name="Thomas B.C."/>
            <person name="Baker B.J."/>
            <person name="Piceno Y.M."/>
            <person name="Andersen G.L."/>
            <person name="Banfield J.F."/>
        </authorList>
    </citation>
    <scope>NUCLEOTIDE SEQUENCE [LARGE SCALE GENOMIC DNA]</scope>
    <source>
        <strain evidence="2">56_747</strain>
    </source>
</reference>
<protein>
    <submittedName>
        <fullName evidence="1">Uncharacterized protein</fullName>
    </submittedName>
</protein>
<evidence type="ECO:0000313" key="4">
    <source>
        <dbReference type="Proteomes" id="UP000057043"/>
    </source>
</evidence>
<evidence type="ECO:0000313" key="2">
    <source>
        <dbReference type="EMBL" id="KUK94781.1"/>
    </source>
</evidence>
<comment type="caution">
    <text evidence="1">The sequence shown here is derived from an EMBL/GenBank/DDBJ whole genome shotgun (WGS) entry which is preliminary data.</text>
</comment>
<dbReference type="Proteomes" id="UP000053961">
    <property type="component" value="Unassembled WGS sequence"/>
</dbReference>
<gene>
    <name evidence="1" type="ORF">XD72_1975</name>
    <name evidence="2" type="ORF">XE07_2041</name>
</gene>
<proteinExistence type="predicted"/>
<evidence type="ECO:0000313" key="1">
    <source>
        <dbReference type="EMBL" id="KUK43647.1"/>
    </source>
</evidence>
<dbReference type="EMBL" id="LGHB01000043">
    <property type="protein sequence ID" value="KUK94781.1"/>
    <property type="molecule type" value="Genomic_DNA"/>
</dbReference>
<name>A0A124FM49_9EURY</name>
<sequence>MRDLGTIMKIWASVFVIWAGLMLTLAAFGPSLAASNPGGYFVENEHSFVQDVSGDGYAMVYQKVNTETLQLQNYMHGSGSLDSATLLNSSQAEESYYKFDPDTGQYSASKTKVHQGEISFVEQNEMNYAPKSFAYGTGYYAENPVVYNSKLKEKTEGKSYQEGVSMHHQIEYASGFNKDIRVNLECIESNEEGVAGHGFAEMGIEETVTEGTVHIGELLTDPDGSRGWKDPLIEIDENYVGSFIIKKNMKVCAEKSKPKAPKDWLSCCVGGYGEMEDDDKIWGEKEIFDCACRDVAWGDSWTDKSKEQHL</sequence>
<dbReference type="PATRIC" id="fig|301375.6.peg.2017"/>
<dbReference type="EMBL" id="LGFT01000057">
    <property type="protein sequence ID" value="KUK43647.1"/>
    <property type="molecule type" value="Genomic_DNA"/>
</dbReference>